<evidence type="ECO:0000256" key="1">
    <source>
        <dbReference type="SAM" id="Coils"/>
    </source>
</evidence>
<evidence type="ECO:0000313" key="7">
    <source>
        <dbReference type="Proteomes" id="UP000214673"/>
    </source>
</evidence>
<evidence type="ECO:0008006" key="8">
    <source>
        <dbReference type="Google" id="ProtNLM"/>
    </source>
</evidence>
<feature type="compositionally biased region" description="Basic and acidic residues" evidence="2">
    <location>
        <begin position="80"/>
        <end position="108"/>
    </location>
</feature>
<keyword evidence="3" id="KW-0472">Membrane</keyword>
<gene>
    <name evidence="5" type="ORF">CDV52_08705</name>
    <name evidence="4" type="ORF">CDV53_17925</name>
</gene>
<proteinExistence type="predicted"/>
<dbReference type="EMBL" id="NIPX01000009">
    <property type="protein sequence ID" value="OWJ84173.1"/>
    <property type="molecule type" value="Genomic_DNA"/>
</dbReference>
<dbReference type="RefSeq" id="WP_035741901.1">
    <property type="nucleotide sequence ID" value="NZ_CALUEG010000023.1"/>
</dbReference>
<keyword evidence="3" id="KW-1133">Transmembrane helix</keyword>
<dbReference type="AlphaFoldDB" id="A0A212ARR7"/>
<accession>A0A212ARR7</accession>
<dbReference type="Proteomes" id="UP000196640">
    <property type="component" value="Unassembled WGS sequence"/>
</dbReference>
<reference evidence="6 7" key="1">
    <citation type="submission" date="2016-11" db="EMBL/GenBank/DDBJ databases">
        <title>Comparison of Traditional DNA-DNA Hybridization with In Silico Genomic Analysis.</title>
        <authorList>
            <person name="Nicholson A.C."/>
            <person name="Sammons S."/>
            <person name="Humrighouse B.W."/>
            <person name="Graziano J."/>
            <person name="Lasker B."/>
            <person name="Whitney A.M."/>
            <person name="Mcquiston J.R."/>
        </authorList>
    </citation>
    <scope>NUCLEOTIDE SEQUENCE [LARGE SCALE GENOMIC DNA]</scope>
    <source>
        <strain evidence="4 7">H1892</strain>
        <strain evidence="5 6">H2381</strain>
    </source>
</reference>
<evidence type="ECO:0000256" key="2">
    <source>
        <dbReference type="SAM" id="MobiDB-lite"/>
    </source>
</evidence>
<keyword evidence="3" id="KW-0812">Transmembrane</keyword>
<evidence type="ECO:0000313" key="6">
    <source>
        <dbReference type="Proteomes" id="UP000196640"/>
    </source>
</evidence>
<keyword evidence="7" id="KW-1185">Reference proteome</keyword>
<dbReference type="EMBL" id="NIPV01000100">
    <property type="protein sequence ID" value="OWJ72266.1"/>
    <property type="molecule type" value="Genomic_DNA"/>
</dbReference>
<organism evidence="5 6">
    <name type="scientific">Haematobacter missouriensis</name>
    <dbReference type="NCBI Taxonomy" id="366616"/>
    <lineage>
        <taxon>Bacteria</taxon>
        <taxon>Pseudomonadati</taxon>
        <taxon>Pseudomonadota</taxon>
        <taxon>Alphaproteobacteria</taxon>
        <taxon>Rhodobacterales</taxon>
        <taxon>Paracoccaceae</taxon>
        <taxon>Haematobacter</taxon>
    </lineage>
</organism>
<evidence type="ECO:0000313" key="5">
    <source>
        <dbReference type="EMBL" id="OWJ84173.1"/>
    </source>
</evidence>
<feature type="region of interest" description="Disordered" evidence="2">
    <location>
        <begin position="1"/>
        <end position="124"/>
    </location>
</feature>
<keyword evidence="1" id="KW-0175">Coiled coil</keyword>
<dbReference type="OrthoDB" id="7659420at2"/>
<evidence type="ECO:0000313" key="4">
    <source>
        <dbReference type="EMBL" id="OWJ72266.1"/>
    </source>
</evidence>
<evidence type="ECO:0000256" key="3">
    <source>
        <dbReference type="SAM" id="Phobius"/>
    </source>
</evidence>
<protein>
    <recommendedName>
        <fullName evidence="8">Mitochondrial inner membrane protein</fullName>
    </recommendedName>
</protein>
<feature type="transmembrane region" description="Helical" evidence="3">
    <location>
        <begin position="126"/>
        <end position="148"/>
    </location>
</feature>
<dbReference type="Proteomes" id="UP000214673">
    <property type="component" value="Unassembled WGS sequence"/>
</dbReference>
<dbReference type="Gene3D" id="1.10.287.1490">
    <property type="match status" value="1"/>
</dbReference>
<sequence>MEDEKKPRSRSKAKAEEAQTPPSEENISAREAAEVFETTDSPEAGVDAPEKTVATENPATAERHDFAGGQGTDSAAVADNADHPRDLTPDRDLTLEEPLAKAAEEERVVPPPRPAQTEPAAQGGGFWPTLAGGAIAAALGFGAAYFLLPRHTTDPALERRITEQAQQISAMRSEIASLPAPADLSGMEAELSRLSNAATEGESALETLTSRITALENRPVASASSGAAEAPSADLSAALESLRSDLSAQAERNAALSSEVESLRSSSTAGARAAEGEAIVASIRMAIELGSGFAPAVERLEQLNVNVPAALKEAGGGVAPLSDLRRDFPEAARAALDASYRATGEESFGDRAEMFLRSQLGIRSLTPQEGNSPDAVLSRANAAVQAGQVDQALTEIATLPAAGQAAMAGWISAAKTRVSAQQAADEIVANLIRN</sequence>
<feature type="coiled-coil region" evidence="1">
    <location>
        <begin position="198"/>
        <end position="259"/>
    </location>
</feature>
<comment type="caution">
    <text evidence="5">The sequence shown here is derived from an EMBL/GenBank/DDBJ whole genome shotgun (WGS) entry which is preliminary data.</text>
</comment>
<dbReference type="STRING" id="366616.CG51_10440"/>
<name>A0A212ARR7_9RHOB</name>